<evidence type="ECO:0000313" key="4">
    <source>
        <dbReference type="Proteomes" id="UP000594262"/>
    </source>
</evidence>
<organism evidence="3 4">
    <name type="scientific">Clytia hemisphaerica</name>
    <dbReference type="NCBI Taxonomy" id="252671"/>
    <lineage>
        <taxon>Eukaryota</taxon>
        <taxon>Metazoa</taxon>
        <taxon>Cnidaria</taxon>
        <taxon>Hydrozoa</taxon>
        <taxon>Hydroidolina</taxon>
        <taxon>Leptothecata</taxon>
        <taxon>Obeliida</taxon>
        <taxon>Clytiidae</taxon>
        <taxon>Clytia</taxon>
    </lineage>
</organism>
<keyword evidence="4" id="KW-1185">Reference proteome</keyword>
<name>A0A7M5V6P1_9CNID</name>
<dbReference type="InterPro" id="IPR048365">
    <property type="entry name" value="TNP-like_RNaseH_N"/>
</dbReference>
<reference evidence="3" key="1">
    <citation type="submission" date="2021-01" db="UniProtKB">
        <authorList>
            <consortium name="EnsemblMetazoa"/>
        </authorList>
    </citation>
    <scope>IDENTIFICATION</scope>
</reference>
<dbReference type="Pfam" id="PF21788">
    <property type="entry name" value="TNP-like_GBD"/>
    <property type="match status" value="1"/>
</dbReference>
<proteinExistence type="predicted"/>
<evidence type="ECO:0000259" key="1">
    <source>
        <dbReference type="Pfam" id="PF21787"/>
    </source>
</evidence>
<protein>
    <recommendedName>
        <fullName evidence="5">Transposable element P transposase</fullName>
    </recommendedName>
</protein>
<evidence type="ECO:0000259" key="2">
    <source>
        <dbReference type="Pfam" id="PF21788"/>
    </source>
</evidence>
<dbReference type="EnsemblMetazoa" id="CLYHEMT003292.1">
    <property type="protein sequence ID" value="CLYHEMP003292.1"/>
    <property type="gene ID" value="CLYHEMG003292"/>
</dbReference>
<sequence>MKIFDGVPQENITPFMRLFWTEQMKYIRCTNKKQLRYHPAIIKYCLNICAKSSAAYKQLKLDLENGTGVLVLPSQRTLRQYRNYVKPEHGFNPQITKDLAEMTAGFSSADKYVSIVIDEMKVQEDLVWDRSSGELIGFLDLGNESMNESTITDREKLASHVMVFLVKSIKNKLSFSFANFATDGASAAQIHLLFWKCVAILEISCQLKVICTVSDGASTNRKFIKMNKGVDDEKCTDVTYRTKNLYAPDRYIYFIADPPHLIKTARNALWKSGNDISGRYMWNNECYLFWKHIKDLFFEDLEYGLKSVTHLTTEHVMLNSYSVMNVKLAASVLSESTCVSLQVYGPPGAKETALFCRQFDKFFDCFNVKDTQQSKKKIKPFLKKYESEDDVRFNWLNSFIAYLDEWKQNIAKRPGEFTQTQRNNMFISLPTYEGIKISIKSLQEIIPYLLRNGFDYVLSENFCQDDLENYFGRQRAIGSRKTNPNSRDTIRNDRIIKNQLDPRPIEGGNCPA</sequence>
<evidence type="ECO:0000313" key="3">
    <source>
        <dbReference type="EnsemblMetazoa" id="CLYHEMP003292.1"/>
    </source>
</evidence>
<dbReference type="AlphaFoldDB" id="A0A7M5V6P1"/>
<feature type="domain" description="Transposable element P transposase-like RNase H" evidence="1">
    <location>
        <begin position="88"/>
        <end position="225"/>
    </location>
</feature>
<dbReference type="InterPro" id="IPR048366">
    <property type="entry name" value="TNP-like_GBD"/>
</dbReference>
<accession>A0A7M5V6P1</accession>
<feature type="domain" description="Transposable element P transposase-like GTP-binding insertion" evidence="2">
    <location>
        <begin position="260"/>
        <end position="376"/>
    </location>
</feature>
<dbReference type="Pfam" id="PF21787">
    <property type="entry name" value="TNP-like_RNaseH_N"/>
    <property type="match status" value="1"/>
</dbReference>
<dbReference type="OrthoDB" id="5982760at2759"/>
<dbReference type="Proteomes" id="UP000594262">
    <property type="component" value="Unplaced"/>
</dbReference>
<evidence type="ECO:0008006" key="5">
    <source>
        <dbReference type="Google" id="ProtNLM"/>
    </source>
</evidence>